<evidence type="ECO:0000313" key="1">
    <source>
        <dbReference type="EMBL" id="ETN81220.1"/>
    </source>
</evidence>
<dbReference type="Proteomes" id="UP000053676">
    <property type="component" value="Unassembled WGS sequence"/>
</dbReference>
<evidence type="ECO:0000313" key="2">
    <source>
        <dbReference type="Proteomes" id="UP000053676"/>
    </source>
</evidence>
<dbReference type="AlphaFoldDB" id="W2TGQ2"/>
<protein>
    <submittedName>
        <fullName evidence="1">Uncharacterized protein</fullName>
    </submittedName>
</protein>
<dbReference type="EMBL" id="KI658816">
    <property type="protein sequence ID" value="ETN81220.1"/>
    <property type="molecule type" value="Genomic_DNA"/>
</dbReference>
<reference evidence="2" key="1">
    <citation type="journal article" date="2014" name="Nat. Genet.">
        <title>Genome of the human hookworm Necator americanus.</title>
        <authorList>
            <person name="Tang Y.T."/>
            <person name="Gao X."/>
            <person name="Rosa B.A."/>
            <person name="Abubucker S."/>
            <person name="Hallsworth-Pepin K."/>
            <person name="Martin J."/>
            <person name="Tyagi R."/>
            <person name="Heizer E."/>
            <person name="Zhang X."/>
            <person name="Bhonagiri-Palsikar V."/>
            <person name="Minx P."/>
            <person name="Warren W.C."/>
            <person name="Wang Q."/>
            <person name="Zhan B."/>
            <person name="Hotez P.J."/>
            <person name="Sternberg P.W."/>
            <person name="Dougall A."/>
            <person name="Gaze S.T."/>
            <person name="Mulvenna J."/>
            <person name="Sotillo J."/>
            <person name="Ranganathan S."/>
            <person name="Rabelo E.M."/>
            <person name="Wilson R.K."/>
            <person name="Felgner P.L."/>
            <person name="Bethony J."/>
            <person name="Hawdon J.M."/>
            <person name="Gasser R.B."/>
            <person name="Loukas A."/>
            <person name="Mitreva M."/>
        </authorList>
    </citation>
    <scope>NUCLEOTIDE SEQUENCE [LARGE SCALE GENOMIC DNA]</scope>
</reference>
<dbReference type="KEGG" id="nai:NECAME_17931"/>
<accession>W2TGQ2</accession>
<organism evidence="1 2">
    <name type="scientific">Necator americanus</name>
    <name type="common">Human hookworm</name>
    <dbReference type="NCBI Taxonomy" id="51031"/>
    <lineage>
        <taxon>Eukaryota</taxon>
        <taxon>Metazoa</taxon>
        <taxon>Ecdysozoa</taxon>
        <taxon>Nematoda</taxon>
        <taxon>Chromadorea</taxon>
        <taxon>Rhabditida</taxon>
        <taxon>Rhabditina</taxon>
        <taxon>Rhabditomorpha</taxon>
        <taxon>Strongyloidea</taxon>
        <taxon>Ancylostomatidae</taxon>
        <taxon>Bunostominae</taxon>
        <taxon>Necator</taxon>
    </lineage>
</organism>
<name>W2TGQ2_NECAM</name>
<proteinExistence type="predicted"/>
<sequence>MIGYRNVLVHTRPFRVWNFSIEFLRSIRRLRVAYRNLLMNLLCESKNLLS</sequence>
<keyword evidence="2" id="KW-1185">Reference proteome</keyword>
<gene>
    <name evidence="1" type="ORF">NECAME_17931</name>
</gene>